<evidence type="ECO:0000313" key="1">
    <source>
        <dbReference type="EMBL" id="KAJ1087260.1"/>
    </source>
</evidence>
<keyword evidence="2" id="KW-1185">Reference proteome</keyword>
<gene>
    <name evidence="1" type="ORF">NDU88_000440</name>
</gene>
<accession>A0AAV7LIL1</accession>
<protein>
    <submittedName>
        <fullName evidence="1">Uncharacterized protein</fullName>
    </submittedName>
</protein>
<sequence length="70" mass="8285">MQRHAGLRRSKLGKACTVPEVEQRILQRANFDQQVAFFEKPPHDPDLYPYNIKWESDLKFNHDLLLCMAE</sequence>
<proteinExistence type="predicted"/>
<name>A0AAV7LIL1_PLEWA</name>
<organism evidence="1 2">
    <name type="scientific">Pleurodeles waltl</name>
    <name type="common">Iberian ribbed newt</name>
    <dbReference type="NCBI Taxonomy" id="8319"/>
    <lineage>
        <taxon>Eukaryota</taxon>
        <taxon>Metazoa</taxon>
        <taxon>Chordata</taxon>
        <taxon>Craniata</taxon>
        <taxon>Vertebrata</taxon>
        <taxon>Euteleostomi</taxon>
        <taxon>Amphibia</taxon>
        <taxon>Batrachia</taxon>
        <taxon>Caudata</taxon>
        <taxon>Salamandroidea</taxon>
        <taxon>Salamandridae</taxon>
        <taxon>Pleurodelinae</taxon>
        <taxon>Pleurodeles</taxon>
    </lineage>
</organism>
<evidence type="ECO:0000313" key="2">
    <source>
        <dbReference type="Proteomes" id="UP001066276"/>
    </source>
</evidence>
<dbReference type="AlphaFoldDB" id="A0AAV7LIL1"/>
<dbReference type="EMBL" id="JANPWB010000015">
    <property type="protein sequence ID" value="KAJ1087260.1"/>
    <property type="molecule type" value="Genomic_DNA"/>
</dbReference>
<comment type="caution">
    <text evidence="1">The sequence shown here is derived from an EMBL/GenBank/DDBJ whole genome shotgun (WGS) entry which is preliminary data.</text>
</comment>
<reference evidence="1" key="1">
    <citation type="journal article" date="2022" name="bioRxiv">
        <title>Sequencing and chromosome-scale assembly of the giantPleurodeles waltlgenome.</title>
        <authorList>
            <person name="Brown T."/>
            <person name="Elewa A."/>
            <person name="Iarovenko S."/>
            <person name="Subramanian E."/>
            <person name="Araus A.J."/>
            <person name="Petzold A."/>
            <person name="Susuki M."/>
            <person name="Suzuki K.-i.T."/>
            <person name="Hayashi T."/>
            <person name="Toyoda A."/>
            <person name="Oliveira C."/>
            <person name="Osipova E."/>
            <person name="Leigh N.D."/>
            <person name="Simon A."/>
            <person name="Yun M.H."/>
        </authorList>
    </citation>
    <scope>NUCLEOTIDE SEQUENCE</scope>
    <source>
        <strain evidence="1">20211129_DDA</strain>
        <tissue evidence="1">Liver</tissue>
    </source>
</reference>
<dbReference type="Proteomes" id="UP001066276">
    <property type="component" value="Chromosome 11"/>
</dbReference>